<evidence type="ECO:0000313" key="1">
    <source>
        <dbReference type="EMBL" id="EDX42338.1"/>
    </source>
</evidence>
<comment type="caution">
    <text evidence="1">The sequence shown here is derived from an EMBL/GenBank/DDBJ whole genome shotgun (WGS) entry which is preliminary data.</text>
</comment>
<dbReference type="EMBL" id="AAPZ02000001">
    <property type="protein sequence ID" value="EDX42338.1"/>
    <property type="molecule type" value="Genomic_DNA"/>
</dbReference>
<organism evidence="1 2">
    <name type="scientific">Limosilactobacillus reuteri subsp. rodentium (strain DSM 17509 / CIP 109821 / 100-23)</name>
    <name type="common">Lactobacillus reuteri</name>
    <dbReference type="NCBI Taxonomy" id="349123"/>
    <lineage>
        <taxon>Bacteria</taxon>
        <taxon>Bacillati</taxon>
        <taxon>Bacillota</taxon>
        <taxon>Bacilli</taxon>
        <taxon>Lactobacillales</taxon>
        <taxon>Lactobacillaceae</taxon>
        <taxon>Limosilactobacillus</taxon>
    </lineage>
</organism>
<dbReference type="AlphaFoldDB" id="B3XLH7"/>
<name>B3XLH7_LIMR1</name>
<reference evidence="2" key="1">
    <citation type="submission" date="2008-06" db="EMBL/GenBank/DDBJ databases">
        <title>Permanent draft sequence of Lactobacillus reuteri 100-23.</title>
        <authorList>
            <consortium name="US DOE Joint Genome Institute"/>
            <person name="Copeland A."/>
            <person name="Lucas S."/>
            <person name="Lapidus A."/>
            <person name="Barry K."/>
            <person name="Detter J.C."/>
            <person name="Glavina del Rio T."/>
            <person name="Hammon N."/>
            <person name="Israni S."/>
            <person name="Dalin E."/>
            <person name="Tice H."/>
            <person name="Pitluck S."/>
            <person name="Sun H."/>
            <person name="Schmutz J."/>
            <person name="Larimer F."/>
            <person name="Land M."/>
            <person name="Hauser L."/>
            <person name="Walter J."/>
            <person name="Heng N.C.K."/>
            <person name="Tannock G.W."/>
            <person name="Richardson P."/>
        </authorList>
    </citation>
    <scope>NUCLEOTIDE SEQUENCE [LARGE SCALE GENOMIC DNA]</scope>
    <source>
        <strain evidence="2">DSM 17509 / CIP 109821 / 100-23</strain>
    </source>
</reference>
<sequence length="46" mass="5667">MVDFTEHSINKEELVALFFTKEMEFNDLQTFFYKFHPKCQFKLEKS</sequence>
<accession>B3XLH7</accession>
<gene>
    <name evidence="1" type="ORF">Lreu23DRAFT_3854</name>
</gene>
<evidence type="ECO:0000313" key="2">
    <source>
        <dbReference type="Proteomes" id="UP000003853"/>
    </source>
</evidence>
<protein>
    <submittedName>
        <fullName evidence="1">Uncharacterized protein</fullName>
    </submittedName>
</protein>
<proteinExistence type="predicted"/>
<dbReference type="Proteomes" id="UP000003853">
    <property type="component" value="Unassembled WGS sequence"/>
</dbReference>